<evidence type="ECO:0000256" key="1">
    <source>
        <dbReference type="ARBA" id="ARBA00023125"/>
    </source>
</evidence>
<evidence type="ECO:0000256" key="3">
    <source>
        <dbReference type="PROSITE-ProRule" id="PRU01091"/>
    </source>
</evidence>
<dbReference type="GO" id="GO:0000156">
    <property type="term" value="F:phosphorelay response regulator activity"/>
    <property type="evidence" value="ECO:0007669"/>
    <property type="project" value="TreeGrafter"/>
</dbReference>
<dbReference type="GO" id="GO:0032993">
    <property type="term" value="C:protein-DNA complex"/>
    <property type="evidence" value="ECO:0007669"/>
    <property type="project" value="TreeGrafter"/>
</dbReference>
<dbReference type="GO" id="GO:0005829">
    <property type="term" value="C:cytosol"/>
    <property type="evidence" value="ECO:0007669"/>
    <property type="project" value="TreeGrafter"/>
</dbReference>
<dbReference type="SMART" id="SM00448">
    <property type="entry name" value="REC"/>
    <property type="match status" value="1"/>
</dbReference>
<dbReference type="InterPro" id="IPR039420">
    <property type="entry name" value="WalR-like"/>
</dbReference>
<dbReference type="PROSITE" id="PS50110">
    <property type="entry name" value="RESPONSE_REGULATORY"/>
    <property type="match status" value="1"/>
</dbReference>
<dbReference type="InterPro" id="IPR036388">
    <property type="entry name" value="WH-like_DNA-bd_sf"/>
</dbReference>
<dbReference type="SUPFAM" id="SSF52172">
    <property type="entry name" value="CheY-like"/>
    <property type="match status" value="1"/>
</dbReference>
<evidence type="ECO:0000313" key="6">
    <source>
        <dbReference type="EMBL" id="KCZ97268.1"/>
    </source>
</evidence>
<dbReference type="PANTHER" id="PTHR48111">
    <property type="entry name" value="REGULATOR OF RPOS"/>
    <property type="match status" value="1"/>
</dbReference>
<evidence type="ECO:0000259" key="4">
    <source>
        <dbReference type="PROSITE" id="PS50110"/>
    </source>
</evidence>
<dbReference type="Pfam" id="PF00486">
    <property type="entry name" value="Trans_reg_C"/>
    <property type="match status" value="1"/>
</dbReference>
<dbReference type="PANTHER" id="PTHR48111:SF36">
    <property type="entry name" value="TRANSCRIPTIONAL REGULATORY PROTEIN CUTR"/>
    <property type="match status" value="1"/>
</dbReference>
<dbReference type="AlphaFoldDB" id="A0A062VAQ8"/>
<evidence type="ECO:0000256" key="2">
    <source>
        <dbReference type="PROSITE-ProRule" id="PRU00169"/>
    </source>
</evidence>
<dbReference type="PATRIC" id="fig|1280954.3.peg.3165"/>
<sequence>MRVLLVEDHASLGESLQAALESSRYVVDWVRSIAGAETALAATRYDLMLLDLGLPDGDGVDFLKKCRRSAVAIPILVLTARGGLNDRVDGLDGGADDYLVKPFDLSEMLSRCRALLRRPGHMENDVIELADVKLDLGSGGVLVRGRPVTLPRREHQLLAALMRKAGRVSSRPYLENALYDQNTQAGPNALEAAVSRLRSVLKEQGSEVSLRTIRGVGYVLSEGDVDA</sequence>
<organism evidence="6 7">
    <name type="scientific">Hyphomonas polymorpha PS728</name>
    <dbReference type="NCBI Taxonomy" id="1280954"/>
    <lineage>
        <taxon>Bacteria</taxon>
        <taxon>Pseudomonadati</taxon>
        <taxon>Pseudomonadota</taxon>
        <taxon>Alphaproteobacteria</taxon>
        <taxon>Hyphomonadales</taxon>
        <taxon>Hyphomonadaceae</taxon>
        <taxon>Hyphomonas</taxon>
    </lineage>
</organism>
<dbReference type="InterPro" id="IPR011006">
    <property type="entry name" value="CheY-like_superfamily"/>
</dbReference>
<comment type="caution">
    <text evidence="6">The sequence shown here is derived from an EMBL/GenBank/DDBJ whole genome shotgun (WGS) entry which is preliminary data.</text>
</comment>
<gene>
    <name evidence="6" type="ORF">HPO_15663</name>
</gene>
<dbReference type="eggNOG" id="COG0745">
    <property type="taxonomic scope" value="Bacteria"/>
</dbReference>
<dbReference type="EMBL" id="ARYM01000022">
    <property type="protein sequence ID" value="KCZ97268.1"/>
    <property type="molecule type" value="Genomic_DNA"/>
</dbReference>
<name>A0A062VAQ8_9PROT</name>
<dbReference type="GO" id="GO:0006355">
    <property type="term" value="P:regulation of DNA-templated transcription"/>
    <property type="evidence" value="ECO:0007669"/>
    <property type="project" value="InterPro"/>
</dbReference>
<dbReference type="SMART" id="SM00862">
    <property type="entry name" value="Trans_reg_C"/>
    <property type="match status" value="1"/>
</dbReference>
<dbReference type="Proteomes" id="UP000027100">
    <property type="component" value="Unassembled WGS sequence"/>
</dbReference>
<dbReference type="GO" id="GO:0000976">
    <property type="term" value="F:transcription cis-regulatory region binding"/>
    <property type="evidence" value="ECO:0007669"/>
    <property type="project" value="TreeGrafter"/>
</dbReference>
<feature type="domain" description="OmpR/PhoB-type" evidence="5">
    <location>
        <begin position="124"/>
        <end position="222"/>
    </location>
</feature>
<evidence type="ECO:0000259" key="5">
    <source>
        <dbReference type="PROSITE" id="PS51755"/>
    </source>
</evidence>
<dbReference type="CDD" id="cd00383">
    <property type="entry name" value="trans_reg_C"/>
    <property type="match status" value="1"/>
</dbReference>
<dbReference type="InterPro" id="IPR001789">
    <property type="entry name" value="Sig_transdc_resp-reg_receiver"/>
</dbReference>
<dbReference type="RefSeq" id="WP_035600813.1">
    <property type="nucleotide sequence ID" value="NZ_ARYM01000022.1"/>
</dbReference>
<feature type="DNA-binding region" description="OmpR/PhoB-type" evidence="3">
    <location>
        <begin position="124"/>
        <end position="222"/>
    </location>
</feature>
<dbReference type="Gene3D" id="3.40.50.2300">
    <property type="match status" value="1"/>
</dbReference>
<keyword evidence="7" id="KW-1185">Reference proteome</keyword>
<dbReference type="InterPro" id="IPR001867">
    <property type="entry name" value="OmpR/PhoB-type_DNA-bd"/>
</dbReference>
<protein>
    <submittedName>
        <fullName evidence="6">Two component Transcriptional regulator, winged helix family protein</fullName>
    </submittedName>
</protein>
<dbReference type="CDD" id="cd17624">
    <property type="entry name" value="REC_OmpR_PmrA-like"/>
    <property type="match status" value="1"/>
</dbReference>
<dbReference type="OrthoDB" id="7191169at2"/>
<feature type="domain" description="Response regulatory" evidence="4">
    <location>
        <begin position="2"/>
        <end position="116"/>
    </location>
</feature>
<keyword evidence="1 3" id="KW-0238">DNA-binding</keyword>
<proteinExistence type="predicted"/>
<keyword evidence="2" id="KW-0597">Phosphoprotein</keyword>
<dbReference type="Gene3D" id="1.10.10.10">
    <property type="entry name" value="Winged helix-like DNA-binding domain superfamily/Winged helix DNA-binding domain"/>
    <property type="match status" value="1"/>
</dbReference>
<feature type="modified residue" description="4-aspartylphosphate" evidence="2">
    <location>
        <position position="51"/>
    </location>
</feature>
<dbReference type="Gene3D" id="6.10.250.690">
    <property type="match status" value="1"/>
</dbReference>
<reference evidence="6 7" key="1">
    <citation type="journal article" date="2014" name="Antonie Van Leeuwenhoek">
        <title>Hyphomonas beringensis sp. nov. and Hyphomonas chukchiensis sp. nov., isolated from surface seawater of the Bering Sea and Chukchi Sea.</title>
        <authorList>
            <person name="Li C."/>
            <person name="Lai Q."/>
            <person name="Li G."/>
            <person name="Dong C."/>
            <person name="Wang J."/>
            <person name="Liao Y."/>
            <person name="Shao Z."/>
        </authorList>
    </citation>
    <scope>NUCLEOTIDE SEQUENCE [LARGE SCALE GENOMIC DNA]</scope>
    <source>
        <strain evidence="6 7">PS728</strain>
    </source>
</reference>
<evidence type="ECO:0000313" key="7">
    <source>
        <dbReference type="Proteomes" id="UP000027100"/>
    </source>
</evidence>
<accession>A0A062VAQ8</accession>
<dbReference type="Pfam" id="PF00072">
    <property type="entry name" value="Response_reg"/>
    <property type="match status" value="1"/>
</dbReference>
<dbReference type="PROSITE" id="PS51755">
    <property type="entry name" value="OMPR_PHOB"/>
    <property type="match status" value="1"/>
</dbReference>
<dbReference type="STRING" id="1280954.HPO_15663"/>